<evidence type="ECO:0000256" key="3">
    <source>
        <dbReference type="ARBA" id="ARBA00023136"/>
    </source>
</evidence>
<comment type="function">
    <text evidence="4">Required for polymorphic O-glycosylation of the serine-rich repeat protein in this bacteria. A stabilizing protein that is part of the accessory SecA2/SecY2 system specifically required to export serine-rich repeat cell wall proteins usually encoded upstream in the same operon. The GtfA-GtfB complex adds GlcNAc from UDP-GlcNAc to the substrate protein, attaching the first sugar residue. Stabilizes the glycosylation activity of GtfA. Has no N-acetylglucosaminyl transferase activity on its own.</text>
</comment>
<comment type="pathway">
    <text evidence="1 4">Protein modification; protein glycosylation.</text>
</comment>
<reference evidence="5 6" key="1">
    <citation type="submission" date="2018-11" db="EMBL/GenBank/DDBJ databases">
        <title>Genomic Encyclopedia of Type Strains, Phase IV (KMG-IV): sequencing the most valuable type-strain genomes for metagenomic binning, comparative biology and taxonomic classification.</title>
        <authorList>
            <person name="Goeker M."/>
        </authorList>
    </citation>
    <scope>NUCLEOTIDE SEQUENCE [LARGE SCALE GENOMIC DNA]</scope>
    <source>
        <strain evidence="5 6">DSM 29158</strain>
    </source>
</reference>
<keyword evidence="5" id="KW-0808">Transferase</keyword>
<evidence type="ECO:0000313" key="6">
    <source>
        <dbReference type="Proteomes" id="UP000277108"/>
    </source>
</evidence>
<dbReference type="UniPathway" id="UPA00378"/>
<sequence length="441" mass="51740">MINLFETFDANTKKIYQSMKRSGINHPTVVIEDDGFLPEGVLSPYQFFTEFKTNTKDKPLYFNEVNKPLYWEIDGNNHEAQIKDMGNVKAHIKYKKNYKHRIVQSIEWLDQNGQVRAIEFYNQFGVHYKTKVFGGSNESILTTYFNRDHQPIIYENHVTNDYIIKYKGKEHFFSDKTQYIIFYLKNAFERLDSFVINSLSFPFIAVYQLGVKGKDYLIWQENTESQVPGNMLAMLSSDTRNFDIIVPDSDEYMNLTSLLPHEDRIHHGGYVYQYLKEPMHNHHILIVTNSDQLHDIDTIAKALPNHYIHIAAITEMSSKLLSKGEYDNIRLYPSIKRSTLVELYKICSIYLDIHYGSEVLDSVKGAFDYNMLIIGFEHTAHNKIYTEKQFLAAENDTEYLIELILNTKESEKFYHMMARQKKHGNEISEAEFAKQFNLLKK</sequence>
<dbReference type="GO" id="GO:0031647">
    <property type="term" value="P:regulation of protein stability"/>
    <property type="evidence" value="ECO:0007669"/>
    <property type="project" value="UniProtKB-UniRule"/>
</dbReference>
<dbReference type="EMBL" id="RKRK01000003">
    <property type="protein sequence ID" value="RPF56700.1"/>
    <property type="molecule type" value="Genomic_DNA"/>
</dbReference>
<dbReference type="HAMAP" id="MF_01473">
    <property type="entry name" value="GtfB"/>
    <property type="match status" value="1"/>
</dbReference>
<comment type="similarity">
    <text evidence="4">Belongs to the GtfB family.</text>
</comment>
<dbReference type="InterPro" id="IPR014268">
    <property type="entry name" value="GtfB"/>
</dbReference>
<keyword evidence="6" id="KW-1185">Reference proteome</keyword>
<dbReference type="Proteomes" id="UP000277108">
    <property type="component" value="Unassembled WGS sequence"/>
</dbReference>
<dbReference type="AlphaFoldDB" id="A0A3N5BNP1"/>
<keyword evidence="3 4" id="KW-0472">Membrane</keyword>
<evidence type="ECO:0000313" key="5">
    <source>
        <dbReference type="EMBL" id="RPF56700.1"/>
    </source>
</evidence>
<dbReference type="RefSeq" id="WP_123808027.1">
    <property type="nucleotide sequence ID" value="NZ_RKRK01000003.1"/>
</dbReference>
<proteinExistence type="inferred from homology"/>
<protein>
    <recommendedName>
        <fullName evidence="4">UDP-N-acetylglucosamine--peptide N-acetylglucosaminyltransferase stabilizing protein GtfB</fullName>
    </recommendedName>
    <alternativeName>
        <fullName evidence="4">Glycosyltransferase stabilizing protein GtfB</fullName>
    </alternativeName>
</protein>
<name>A0A3N5BNP1_9BACL</name>
<dbReference type="GO" id="GO:0017122">
    <property type="term" value="C:protein N-acetylglucosaminyltransferase complex"/>
    <property type="evidence" value="ECO:0007669"/>
    <property type="project" value="UniProtKB-UniRule"/>
</dbReference>
<organism evidence="5 6">
    <name type="scientific">Abyssicoccus albus</name>
    <dbReference type="NCBI Taxonomy" id="1817405"/>
    <lineage>
        <taxon>Bacteria</taxon>
        <taxon>Bacillati</taxon>
        <taxon>Bacillota</taxon>
        <taxon>Bacilli</taxon>
        <taxon>Bacillales</taxon>
        <taxon>Abyssicoccaceae</taxon>
    </lineage>
</organism>
<dbReference type="NCBIfam" id="TIGR02919">
    <property type="entry name" value="accessory Sec system glycosylation chaperone GtfB"/>
    <property type="match status" value="1"/>
</dbReference>
<comment type="subunit">
    <text evidence="4">Forms a heterotetramer with 2 subunits each of GtfA and GtfB. Part of the accessory SecA2/SecY2 protein translocation apparatus.</text>
</comment>
<comment type="subcellular location">
    <subcellularLocation>
        <location evidence="4">Cell membrane</location>
        <topology evidence="4">Peripheral membrane protein</topology>
    </subcellularLocation>
</comment>
<dbReference type="OrthoDB" id="2136618at2"/>
<evidence type="ECO:0000256" key="1">
    <source>
        <dbReference type="ARBA" id="ARBA00004922"/>
    </source>
</evidence>
<accession>A0A3N5BNP1</accession>
<gene>
    <name evidence="4" type="primary">gtfB</name>
    <name evidence="5" type="ORF">EDD62_1356</name>
</gene>
<keyword evidence="2 4" id="KW-1003">Cell membrane</keyword>
<evidence type="ECO:0000256" key="4">
    <source>
        <dbReference type="HAMAP-Rule" id="MF_01473"/>
    </source>
</evidence>
<comment type="caution">
    <text evidence="5">The sequence shown here is derived from an EMBL/GenBank/DDBJ whole genome shotgun (WGS) entry which is preliminary data.</text>
</comment>
<evidence type="ECO:0000256" key="2">
    <source>
        <dbReference type="ARBA" id="ARBA00022475"/>
    </source>
</evidence>
<dbReference type="GO" id="GO:0005886">
    <property type="term" value="C:plasma membrane"/>
    <property type="evidence" value="ECO:0007669"/>
    <property type="project" value="UniProtKB-SubCell"/>
</dbReference>
<dbReference type="GO" id="GO:0016740">
    <property type="term" value="F:transferase activity"/>
    <property type="evidence" value="ECO:0007669"/>
    <property type="project" value="UniProtKB-KW"/>
</dbReference>